<evidence type="ECO:0000259" key="5">
    <source>
        <dbReference type="Pfam" id="PF01343"/>
    </source>
</evidence>
<keyword evidence="7" id="KW-1185">Reference proteome</keyword>
<dbReference type="GO" id="GO:0006508">
    <property type="term" value="P:proteolysis"/>
    <property type="evidence" value="ECO:0007669"/>
    <property type="project" value="UniProtKB-KW"/>
</dbReference>
<comment type="similarity">
    <text evidence="1">Belongs to the peptidase S49 family.</text>
</comment>
<dbReference type="Proteomes" id="UP000198914">
    <property type="component" value="Unassembled WGS sequence"/>
</dbReference>
<evidence type="ECO:0000313" key="7">
    <source>
        <dbReference type="Proteomes" id="UP000198914"/>
    </source>
</evidence>
<dbReference type="AlphaFoldDB" id="A0A1H3PL42"/>
<keyword evidence="2 6" id="KW-0645">Protease</keyword>
<proteinExistence type="inferred from homology"/>
<evidence type="ECO:0000256" key="4">
    <source>
        <dbReference type="ARBA" id="ARBA00022825"/>
    </source>
</evidence>
<name>A0A1H3PL42_9RHOB</name>
<dbReference type="CDD" id="cd07023">
    <property type="entry name" value="S49_Sppa_N_C"/>
    <property type="match status" value="1"/>
</dbReference>
<dbReference type="InterPro" id="IPR029045">
    <property type="entry name" value="ClpP/crotonase-like_dom_sf"/>
</dbReference>
<dbReference type="GO" id="GO:0008236">
    <property type="term" value="F:serine-type peptidase activity"/>
    <property type="evidence" value="ECO:0007669"/>
    <property type="project" value="UniProtKB-KW"/>
</dbReference>
<accession>A0A1H3PL42</accession>
<dbReference type="PANTHER" id="PTHR42987:SF8">
    <property type="entry name" value="PROTEINASE"/>
    <property type="match status" value="1"/>
</dbReference>
<dbReference type="SUPFAM" id="SSF52096">
    <property type="entry name" value="ClpP/crotonase"/>
    <property type="match status" value="1"/>
</dbReference>
<dbReference type="Gene3D" id="6.20.330.10">
    <property type="match status" value="1"/>
</dbReference>
<keyword evidence="4" id="KW-0720">Serine protease</keyword>
<dbReference type="Pfam" id="PF01343">
    <property type="entry name" value="Peptidase_S49"/>
    <property type="match status" value="1"/>
</dbReference>
<dbReference type="InterPro" id="IPR002142">
    <property type="entry name" value="Peptidase_S49"/>
</dbReference>
<dbReference type="Gene3D" id="3.90.226.10">
    <property type="entry name" value="2-enoyl-CoA Hydratase, Chain A, domain 1"/>
    <property type="match status" value="1"/>
</dbReference>
<keyword evidence="3" id="KW-0378">Hydrolase</keyword>
<sequence length="297" mass="32293">MQNSSCGNSKHQSSGPCLVPYGVGLYIPRMLKWFPIPFRQKARRVSVLRLQGVISASGGRGGISHASFSPLIEKAFRKGKPDAVALAINSPGGSPVQSALIGAQIRRLAEETSCPVHAFVEDVAASGGYWLAAAADDIWVDDSSITGSIGVISSGFGFHELLARSGIERRVHTAGEDKSMLDPFRPERAEDVERLKTLQAQIHDHFISHVKTRRGDRLRDDQDLFTGEIFVGAQAVELGLVDGVAHMVPKLKALYGDKVRLTHHGQRRPLLQRLLPGIVTDALQSVENHAAWARFGL</sequence>
<dbReference type="PANTHER" id="PTHR42987">
    <property type="entry name" value="PEPTIDASE S49"/>
    <property type="match status" value="1"/>
</dbReference>
<dbReference type="STRING" id="1244108.SAMN05444004_10558"/>
<dbReference type="InterPro" id="IPR047272">
    <property type="entry name" value="S49_SppA_C"/>
</dbReference>
<evidence type="ECO:0000256" key="3">
    <source>
        <dbReference type="ARBA" id="ARBA00022801"/>
    </source>
</evidence>
<organism evidence="6 7">
    <name type="scientific">Jannaschia faecimaris</name>
    <dbReference type="NCBI Taxonomy" id="1244108"/>
    <lineage>
        <taxon>Bacteria</taxon>
        <taxon>Pseudomonadati</taxon>
        <taxon>Pseudomonadota</taxon>
        <taxon>Alphaproteobacteria</taxon>
        <taxon>Rhodobacterales</taxon>
        <taxon>Roseobacteraceae</taxon>
        <taxon>Jannaschia</taxon>
    </lineage>
</organism>
<evidence type="ECO:0000256" key="1">
    <source>
        <dbReference type="ARBA" id="ARBA00008683"/>
    </source>
</evidence>
<dbReference type="EMBL" id="FNPX01000005">
    <property type="protein sequence ID" value="SDZ01922.1"/>
    <property type="molecule type" value="Genomic_DNA"/>
</dbReference>
<gene>
    <name evidence="6" type="ORF">SAMN05444004_10558</name>
</gene>
<evidence type="ECO:0000313" key="6">
    <source>
        <dbReference type="EMBL" id="SDZ01922.1"/>
    </source>
</evidence>
<reference evidence="7" key="1">
    <citation type="submission" date="2016-10" db="EMBL/GenBank/DDBJ databases">
        <authorList>
            <person name="Varghese N."/>
            <person name="Submissions S."/>
        </authorList>
    </citation>
    <scope>NUCLEOTIDE SEQUENCE [LARGE SCALE GENOMIC DNA]</scope>
    <source>
        <strain evidence="7">DSM 100420</strain>
    </source>
</reference>
<feature type="domain" description="Peptidase S49" evidence="5">
    <location>
        <begin position="112"/>
        <end position="244"/>
    </location>
</feature>
<protein>
    <submittedName>
        <fullName evidence="6">Serine protease SohB</fullName>
    </submittedName>
</protein>
<evidence type="ECO:0000256" key="2">
    <source>
        <dbReference type="ARBA" id="ARBA00022670"/>
    </source>
</evidence>